<dbReference type="EMBL" id="PDDY01000001">
    <property type="protein sequence ID" value="PEH40992.1"/>
    <property type="molecule type" value="Genomic_DNA"/>
</dbReference>
<keyword evidence="2" id="KW-0560">Oxidoreductase</keyword>
<dbReference type="InterPro" id="IPR004360">
    <property type="entry name" value="Glyas_Fos-R_dOase_dom"/>
</dbReference>
<evidence type="ECO:0000313" key="2">
    <source>
        <dbReference type="EMBL" id="PEH40992.1"/>
    </source>
</evidence>
<dbReference type="Pfam" id="PF00903">
    <property type="entry name" value="Glyoxalase"/>
    <property type="match status" value="1"/>
</dbReference>
<dbReference type="InterPro" id="IPR037523">
    <property type="entry name" value="VOC_core"/>
</dbReference>
<keyword evidence="2" id="KW-0223">Dioxygenase</keyword>
<dbReference type="RefSeq" id="WP_096752062.1">
    <property type="nucleotide sequence ID" value="NZ_CADEPO010000010.1"/>
</dbReference>
<proteinExistence type="predicted"/>
<organism evidence="2 3">
    <name type="scientific">Burkholderia gladioli</name>
    <name type="common">Pseudomonas marginata</name>
    <name type="synonym">Phytomonas marginata</name>
    <dbReference type="NCBI Taxonomy" id="28095"/>
    <lineage>
        <taxon>Bacteria</taxon>
        <taxon>Pseudomonadati</taxon>
        <taxon>Pseudomonadota</taxon>
        <taxon>Betaproteobacteria</taxon>
        <taxon>Burkholderiales</taxon>
        <taxon>Burkholderiaceae</taxon>
        <taxon>Burkholderia</taxon>
    </lineage>
</organism>
<evidence type="ECO:0000259" key="1">
    <source>
        <dbReference type="PROSITE" id="PS51819"/>
    </source>
</evidence>
<feature type="domain" description="VOC" evidence="1">
    <location>
        <begin position="2"/>
        <end position="122"/>
    </location>
</feature>
<evidence type="ECO:0000313" key="3">
    <source>
        <dbReference type="Proteomes" id="UP000220629"/>
    </source>
</evidence>
<dbReference type="Gene3D" id="3.10.180.10">
    <property type="entry name" value="2,3-Dihydroxybiphenyl 1,2-Dioxygenase, domain 1"/>
    <property type="match status" value="1"/>
</dbReference>
<sequence>MQLDHATIVTDQLDSTCRFLAEVVGLTRGARPPFAVDGGWFYAAGRPVIHVVRATVAAMAARSVPRIDHLALRIEDRDEWHALVERLDHRGIGYQLSEVPLSNELQLFVALAPGVAFEFVTALGPAAY</sequence>
<dbReference type="InterPro" id="IPR029068">
    <property type="entry name" value="Glyas_Bleomycin-R_OHBP_Dase"/>
</dbReference>
<dbReference type="Proteomes" id="UP000220629">
    <property type="component" value="Unassembled WGS sequence"/>
</dbReference>
<protein>
    <submittedName>
        <fullName evidence="2">Extradiol dioxygenase</fullName>
    </submittedName>
</protein>
<dbReference type="AlphaFoldDB" id="A0A2A7SBW5"/>
<comment type="caution">
    <text evidence="2">The sequence shown here is derived from an EMBL/GenBank/DDBJ whole genome shotgun (WGS) entry which is preliminary data.</text>
</comment>
<dbReference type="SUPFAM" id="SSF54593">
    <property type="entry name" value="Glyoxalase/Bleomycin resistance protein/Dihydroxybiphenyl dioxygenase"/>
    <property type="match status" value="1"/>
</dbReference>
<dbReference type="PROSITE" id="PS51819">
    <property type="entry name" value="VOC"/>
    <property type="match status" value="1"/>
</dbReference>
<reference evidence="3" key="1">
    <citation type="submission" date="2017-09" db="EMBL/GenBank/DDBJ databases">
        <title>FDA dAtabase for Regulatory Grade micrObial Sequences (FDA-ARGOS): Supporting development and validation of Infectious Disease Dx tests.</title>
        <authorList>
            <person name="Minogue T."/>
            <person name="Wolcott M."/>
            <person name="Wasieloski L."/>
            <person name="Aguilar W."/>
            <person name="Moore D."/>
            <person name="Tallon L."/>
            <person name="Sadzewicz L."/>
            <person name="Ott S."/>
            <person name="Zhao X."/>
            <person name="Nagaraj S."/>
            <person name="Vavikolanu K."/>
            <person name="Aluvathingal J."/>
            <person name="Nadendla S."/>
            <person name="Sichtig H."/>
        </authorList>
    </citation>
    <scope>NUCLEOTIDE SEQUENCE [LARGE SCALE GENOMIC DNA]</scope>
    <source>
        <strain evidence="3">FDAARGOS_390</strain>
    </source>
</reference>
<dbReference type="GO" id="GO:0051213">
    <property type="term" value="F:dioxygenase activity"/>
    <property type="evidence" value="ECO:0007669"/>
    <property type="project" value="UniProtKB-KW"/>
</dbReference>
<accession>A0A2A7SBW5</accession>
<gene>
    <name evidence="2" type="ORF">CRM94_01770</name>
</gene>
<name>A0A2A7SBW5_BURGA</name>